<dbReference type="Proteomes" id="UP001296776">
    <property type="component" value="Unassembled WGS sequence"/>
</dbReference>
<dbReference type="InterPro" id="IPR055188">
    <property type="entry name" value="Choice_anch_I"/>
</dbReference>
<reference evidence="3" key="1">
    <citation type="submission" date="2017-08" db="EMBL/GenBank/DDBJ databases">
        <authorList>
            <person name="Imhoff J.F."/>
            <person name="Rahn T."/>
            <person name="Kuenzel S."/>
            <person name="Neulinger S.C."/>
        </authorList>
    </citation>
    <scope>NUCLEOTIDE SEQUENCE</scope>
    <source>
        <strain evidence="3">DSM 11080</strain>
    </source>
</reference>
<protein>
    <recommendedName>
        <fullName evidence="5">Alkaline phosphatase</fullName>
    </recommendedName>
</protein>
<dbReference type="Pfam" id="PF22494">
    <property type="entry name" value="choice_anch_I"/>
    <property type="match status" value="1"/>
</dbReference>
<keyword evidence="4" id="KW-1185">Reference proteome</keyword>
<evidence type="ECO:0000313" key="4">
    <source>
        <dbReference type="Proteomes" id="UP001296776"/>
    </source>
</evidence>
<dbReference type="PANTHER" id="PTHR46928:SF1">
    <property type="entry name" value="MESENCHYME-SPECIFIC CELL SURFACE GLYCOPROTEIN"/>
    <property type="match status" value="1"/>
</dbReference>
<feature type="domain" description="Phytase-like" evidence="1">
    <location>
        <begin position="472"/>
        <end position="740"/>
    </location>
</feature>
<dbReference type="PANTHER" id="PTHR46928">
    <property type="entry name" value="MESENCHYME-SPECIFIC CELL SURFACE GLYCOPROTEIN"/>
    <property type="match status" value="1"/>
</dbReference>
<dbReference type="Gene3D" id="2.130.10.10">
    <property type="entry name" value="YVTN repeat-like/Quinoprotein amine dehydrogenase"/>
    <property type="match status" value="1"/>
</dbReference>
<comment type="caution">
    <text evidence="3">The sequence shown here is derived from an EMBL/GenBank/DDBJ whole genome shotgun (WGS) entry which is preliminary data.</text>
</comment>
<evidence type="ECO:0000259" key="1">
    <source>
        <dbReference type="Pfam" id="PF13449"/>
    </source>
</evidence>
<dbReference type="InterPro" id="IPR052956">
    <property type="entry name" value="Mesenchyme-surface_protein"/>
</dbReference>
<dbReference type="AlphaFoldDB" id="A0AAJ0U4C1"/>
<dbReference type="RefSeq" id="WP_200346256.1">
    <property type="nucleotide sequence ID" value="NZ_NRSJ01000018.1"/>
</dbReference>
<evidence type="ECO:0000313" key="3">
    <source>
        <dbReference type="EMBL" id="MBK1705041.1"/>
    </source>
</evidence>
<dbReference type="InterPro" id="IPR015943">
    <property type="entry name" value="WD40/YVTN_repeat-like_dom_sf"/>
</dbReference>
<proteinExistence type="predicted"/>
<dbReference type="InterPro" id="IPR027372">
    <property type="entry name" value="Phytase-like_dom"/>
</dbReference>
<dbReference type="SUPFAM" id="SSF75011">
    <property type="entry name" value="3-carboxy-cis,cis-mucoante lactonizing enzyme"/>
    <property type="match status" value="1"/>
</dbReference>
<evidence type="ECO:0000259" key="2">
    <source>
        <dbReference type="Pfam" id="PF22494"/>
    </source>
</evidence>
<organism evidence="3 4">
    <name type="scientific">Halochromatium glycolicum</name>
    <dbReference type="NCBI Taxonomy" id="85075"/>
    <lineage>
        <taxon>Bacteria</taxon>
        <taxon>Pseudomonadati</taxon>
        <taxon>Pseudomonadota</taxon>
        <taxon>Gammaproteobacteria</taxon>
        <taxon>Chromatiales</taxon>
        <taxon>Chromatiaceae</taxon>
        <taxon>Halochromatium</taxon>
    </lineage>
</organism>
<name>A0AAJ0U4C1_9GAMM</name>
<accession>A0AAJ0U4C1</accession>
<reference evidence="3" key="2">
    <citation type="journal article" date="2020" name="Microorganisms">
        <title>Osmotic Adaptation and Compatible Solute Biosynthesis of Phototrophic Bacteria as Revealed from Genome Analyses.</title>
        <authorList>
            <person name="Imhoff J.F."/>
            <person name="Rahn T."/>
            <person name="Kunzel S."/>
            <person name="Keller A."/>
            <person name="Neulinger S.C."/>
        </authorList>
    </citation>
    <scope>NUCLEOTIDE SEQUENCE</scope>
    <source>
        <strain evidence="3">DSM 11080</strain>
    </source>
</reference>
<dbReference type="Pfam" id="PF13449">
    <property type="entry name" value="Phytase-like"/>
    <property type="match status" value="1"/>
</dbReference>
<dbReference type="InterPro" id="IPR011048">
    <property type="entry name" value="Haem_d1_sf"/>
</dbReference>
<dbReference type="EMBL" id="NRSJ01000018">
    <property type="protein sequence ID" value="MBK1705041.1"/>
    <property type="molecule type" value="Genomic_DNA"/>
</dbReference>
<evidence type="ECO:0008006" key="5">
    <source>
        <dbReference type="Google" id="ProtNLM"/>
    </source>
</evidence>
<feature type="domain" description="Choice-of-anchor I" evidence="2">
    <location>
        <begin position="306"/>
        <end position="412"/>
    </location>
</feature>
<sequence length="758" mass="81109">MLNHSSNQLMSHRRFMRKLALIAFGAGAYTLASTTAADSFRHIATFDVTSNGTDVAEIVDATPSGRSLLYTDSDNAVIGFVDIRDPENPLPDGTIALSGEPTSVAVRDRRYALVGINTSPGDEEGEPSVRTGELAIIDLLRRSIERTIDLGGQPDSIAIASNRRYAAVAVENERNEDFNDGLLPQAPPGKLVVVRMFGPPSRWTTRDVDLTGLADVAPEDPEPEFVDINRRNEAIVTLQENNHIVVVDLRTASVTNHFAAGETTVQNVDATEEELGPQEQGLITFVETLTKRREPDTITWIGDHLAATANEGDYEDAFGEEGGSRGFTVFDTATGAVVYESAESFEHASARAGHYNEGRSANKGGEPEAAEYGEFRGEELLFIGSERANVVGVYDASEPSAPVLNQLLASGSGPEGIKALRRQNLLAIAAENSEDNFPSMITLYRYGTGAPTYPQIESLDDPDSSTAGVPIPWVAQSGLTADPNDPLTLYSVSDSFLAQSYFYTIDISAEPAAIVSRTAVGGPDGAFDLEGIAAAPEGGFWLASEGRNGARPNQIIKVSTEGTIESQVELPDGLVANATNSGLEGIAVTGDSTTELVYVVVQREWDDDPDGEVKIGRYDAGAAEWTFVRYRLDGLESPAPEGAWVGLSEIALLPNGTFAIIERDNLLGTDAQVKRIYRVDLASADFRPWDDPSGLATIDKTLLRDVLGVLETNSVWTPDKLEGLAISPVNGAAFIITDNDGLDDAIGQTVFVEIGALP</sequence>
<dbReference type="SUPFAM" id="SSF51004">
    <property type="entry name" value="C-terminal (heme d1) domain of cytochrome cd1-nitrite reductase"/>
    <property type="match status" value="1"/>
</dbReference>
<gene>
    <name evidence="3" type="ORF">CKO40_10935</name>
</gene>